<dbReference type="Pfam" id="PF14047">
    <property type="entry name" value="DCR"/>
    <property type="match status" value="1"/>
</dbReference>
<dbReference type="RefSeq" id="XP_007538782.2">
    <property type="nucleotide sequence ID" value="XM_007538720.2"/>
</dbReference>
<accession>A0A1S3AQG6</accession>
<dbReference type="OrthoDB" id="9663144at2759"/>
<dbReference type="GO" id="GO:0003682">
    <property type="term" value="F:chromatin binding"/>
    <property type="evidence" value="ECO:0007669"/>
    <property type="project" value="InterPro"/>
</dbReference>
<protein>
    <submittedName>
        <fullName evidence="8">Developmental pluripotency-associated protein 4</fullName>
    </submittedName>
</protein>
<organism evidence="7 8">
    <name type="scientific">Erinaceus europaeus</name>
    <name type="common">Western European hedgehog</name>
    <dbReference type="NCBI Taxonomy" id="9365"/>
    <lineage>
        <taxon>Eukaryota</taxon>
        <taxon>Metazoa</taxon>
        <taxon>Chordata</taxon>
        <taxon>Craniata</taxon>
        <taxon>Vertebrata</taxon>
        <taxon>Euteleostomi</taxon>
        <taxon>Mammalia</taxon>
        <taxon>Eutheria</taxon>
        <taxon>Laurasiatheria</taxon>
        <taxon>Eulipotyphla</taxon>
        <taxon>Erinaceidae</taxon>
        <taxon>Erinaceinae</taxon>
        <taxon>Erinaceus</taxon>
    </lineage>
</organism>
<gene>
    <name evidence="8" type="primary">DPPA4</name>
</gene>
<dbReference type="GeneID" id="103127828"/>
<evidence type="ECO:0000256" key="2">
    <source>
        <dbReference type="ARBA" id="ARBA00023015"/>
    </source>
</evidence>
<feature type="compositionally biased region" description="Basic and acidic residues" evidence="5">
    <location>
        <begin position="1"/>
        <end position="17"/>
    </location>
</feature>
<keyword evidence="2" id="KW-0805">Transcription regulation</keyword>
<sequence length="290" mass="32572">MENSEDKEWNSTEKLSERNGTFQGTTMLMECQTTDEPSTSDSQETAPKRTKRKRNGKYSDAFFSQDDDTEKKKKISIPPLPSKMPPVYLLHRDIVRAWSRELNLSTKGQKLEVYKRICDHAYPNQTDFPNNAKEARILTQSQREARLDLGEITPESLVGMNPLRVTPPIKEEVSPLEGPTTLLEGVDTSSPSCASTGAMSGKAEKVQKPSAQKSGGDKWCVVHGRSFSTNRKGWVRLQFHAGQVWVPEEEGRVCALFLLPACTFPPPDLEDNMLCPKCIQKNKVLMKSLQ</sequence>
<evidence type="ECO:0000313" key="8">
    <source>
        <dbReference type="RefSeq" id="XP_007538782.2"/>
    </source>
</evidence>
<evidence type="ECO:0000256" key="4">
    <source>
        <dbReference type="ARBA" id="ARBA00023242"/>
    </source>
</evidence>
<dbReference type="GO" id="GO:0048731">
    <property type="term" value="P:system development"/>
    <property type="evidence" value="ECO:0007669"/>
    <property type="project" value="TreeGrafter"/>
</dbReference>
<dbReference type="AlphaFoldDB" id="A0A1S3AQG6"/>
<keyword evidence="4" id="KW-0539">Nucleus</keyword>
<feature type="compositionally biased region" description="Polar residues" evidence="5">
    <location>
        <begin position="18"/>
        <end position="45"/>
    </location>
</feature>
<dbReference type="InterPro" id="IPR039590">
    <property type="entry name" value="Dppa2/4"/>
</dbReference>
<feature type="region of interest" description="Disordered" evidence="5">
    <location>
        <begin position="1"/>
        <end position="79"/>
    </location>
</feature>
<name>A0A1S3AQG6_ERIEU</name>
<dbReference type="eggNOG" id="ENOG502R0CF">
    <property type="taxonomic scope" value="Eukaryota"/>
</dbReference>
<feature type="region of interest" description="Disordered" evidence="5">
    <location>
        <begin position="182"/>
        <end position="211"/>
    </location>
</feature>
<dbReference type="FunCoup" id="A0A1S3AQG6">
    <property type="interactions" value="6"/>
</dbReference>
<dbReference type="InterPro" id="IPR025891">
    <property type="entry name" value="Dppa2/4_C_dom"/>
</dbReference>
<comment type="subcellular location">
    <subcellularLocation>
        <location evidence="1">Nucleus</location>
    </subcellularLocation>
</comment>
<evidence type="ECO:0000313" key="7">
    <source>
        <dbReference type="Proteomes" id="UP001652624"/>
    </source>
</evidence>
<reference evidence="8" key="1">
    <citation type="submission" date="2025-08" db="UniProtKB">
        <authorList>
            <consortium name="RefSeq"/>
        </authorList>
    </citation>
    <scope>IDENTIFICATION</scope>
</reference>
<evidence type="ECO:0000256" key="1">
    <source>
        <dbReference type="ARBA" id="ARBA00004123"/>
    </source>
</evidence>
<evidence type="ECO:0000259" key="6">
    <source>
        <dbReference type="Pfam" id="PF14047"/>
    </source>
</evidence>
<dbReference type="InParanoid" id="A0A1S3AQG6"/>
<dbReference type="PANTHER" id="PTHR16073">
    <property type="entry name" value="DCR DOMAIN-CONTAINING PROTEIN"/>
    <property type="match status" value="1"/>
</dbReference>
<feature type="domain" description="Developmental pluripotency-associated protein 2/4 C-terminal" evidence="6">
    <location>
        <begin position="216"/>
        <end position="282"/>
    </location>
</feature>
<dbReference type="PANTHER" id="PTHR16073:SF8">
    <property type="entry name" value="DEVELOPMENTAL PLURIPOTENCY-ASSOCIATED PROTEIN 4"/>
    <property type="match status" value="1"/>
</dbReference>
<keyword evidence="7" id="KW-1185">Reference proteome</keyword>
<feature type="compositionally biased region" description="Polar residues" evidence="5">
    <location>
        <begin position="187"/>
        <end position="198"/>
    </location>
</feature>
<proteinExistence type="predicted"/>
<evidence type="ECO:0000256" key="3">
    <source>
        <dbReference type="ARBA" id="ARBA00023163"/>
    </source>
</evidence>
<keyword evidence="3" id="KW-0804">Transcription</keyword>
<evidence type="ECO:0000256" key="5">
    <source>
        <dbReference type="SAM" id="MobiDB-lite"/>
    </source>
</evidence>
<dbReference type="Proteomes" id="UP001652624">
    <property type="component" value="Chromosome 9"/>
</dbReference>
<dbReference type="GO" id="GO:0005634">
    <property type="term" value="C:nucleus"/>
    <property type="evidence" value="ECO:0007669"/>
    <property type="project" value="UniProtKB-SubCell"/>
</dbReference>